<dbReference type="EC" id="2.4.-.-" evidence="3"/>
<dbReference type="Proteomes" id="UP000683557">
    <property type="component" value="Chromosome"/>
</dbReference>
<gene>
    <name evidence="3" type="ORF">KP004_16520</name>
</gene>
<evidence type="ECO:0000256" key="1">
    <source>
        <dbReference type="PROSITE-ProRule" id="PRU00339"/>
    </source>
</evidence>
<keyword evidence="3" id="KW-0328">Glycosyltransferase</keyword>
<dbReference type="InterPro" id="IPR001173">
    <property type="entry name" value="Glyco_trans_2-like"/>
</dbReference>
<accession>A0ABX8J3A8</accession>
<dbReference type="EMBL" id="CP076723">
    <property type="protein sequence ID" value="QWV92765.1"/>
    <property type="molecule type" value="Genomic_DNA"/>
</dbReference>
<keyword evidence="1" id="KW-0802">TPR repeat</keyword>
<dbReference type="GO" id="GO:0016757">
    <property type="term" value="F:glycosyltransferase activity"/>
    <property type="evidence" value="ECO:0007669"/>
    <property type="project" value="UniProtKB-KW"/>
</dbReference>
<dbReference type="PANTHER" id="PTHR43685:SF2">
    <property type="entry name" value="GLYCOSYLTRANSFERASE 2-LIKE DOMAIN-CONTAINING PROTEIN"/>
    <property type="match status" value="1"/>
</dbReference>
<evidence type="ECO:0000313" key="4">
    <source>
        <dbReference type="Proteomes" id="UP000683557"/>
    </source>
</evidence>
<protein>
    <submittedName>
        <fullName evidence="3">Glycosyltransferase</fullName>
        <ecNumber evidence="3">2.4.-.-</ecNumber>
    </submittedName>
</protein>
<keyword evidence="4" id="KW-1185">Reference proteome</keyword>
<feature type="domain" description="Glycosyltransferase 2-like" evidence="2">
    <location>
        <begin position="8"/>
        <end position="131"/>
    </location>
</feature>
<feature type="repeat" description="TPR" evidence="1">
    <location>
        <begin position="258"/>
        <end position="291"/>
    </location>
</feature>
<evidence type="ECO:0000259" key="2">
    <source>
        <dbReference type="Pfam" id="PF00535"/>
    </source>
</evidence>
<organism evidence="3 4">
    <name type="scientific">Geomonas oryzisoli</name>
    <dbReference type="NCBI Taxonomy" id="2847992"/>
    <lineage>
        <taxon>Bacteria</taxon>
        <taxon>Pseudomonadati</taxon>
        <taxon>Thermodesulfobacteriota</taxon>
        <taxon>Desulfuromonadia</taxon>
        <taxon>Geobacterales</taxon>
        <taxon>Geobacteraceae</taxon>
        <taxon>Geomonas</taxon>
    </lineage>
</organism>
<dbReference type="RefSeq" id="WP_216799526.1">
    <property type="nucleotide sequence ID" value="NZ_CP076723.1"/>
</dbReference>
<proteinExistence type="predicted"/>
<reference evidence="3 4" key="1">
    <citation type="submission" date="2021-06" db="EMBL/GenBank/DDBJ databases">
        <title>Gemonas diversity in paddy soil.</title>
        <authorList>
            <person name="Liu G."/>
        </authorList>
    </citation>
    <scope>NUCLEOTIDE SEQUENCE [LARGE SCALE GENOMIC DNA]</scope>
    <source>
        <strain evidence="3 4">RG10</strain>
    </source>
</reference>
<dbReference type="InterPro" id="IPR019734">
    <property type="entry name" value="TPR_rpt"/>
</dbReference>
<name>A0ABX8J3A8_9BACT</name>
<sequence length="308" mass="35219">MSNSIKFSVVIPAYNAAPFIEKALDSVRNQSYPAFEVLITDDGSKDDTGEVVRRYAEKHPSFPVCYARQENKGIGGARNNGLFRAAGDFIAFLDADDLWYPAKLEKIAQFALQNRTLDVIYHDEVETSSDGTKRILHYHPLRDPVFEHLLFVGNQLSTSATSVRRELAQSISGFSESPEFNSAEDYEFWLRLAKAGARFGHLSEVLGEYLRVEGCVTSRIEYHHGNVFNVVNHHLDQLSQEKAYPESLLRRVYKTRRGQNRFILGMEYCKLGEFRRALNNYLEALALRPFWWKTYAALLQLLLKAIRG</sequence>
<evidence type="ECO:0000313" key="3">
    <source>
        <dbReference type="EMBL" id="QWV92765.1"/>
    </source>
</evidence>
<keyword evidence="3" id="KW-0808">Transferase</keyword>
<dbReference type="Pfam" id="PF00535">
    <property type="entry name" value="Glycos_transf_2"/>
    <property type="match status" value="1"/>
</dbReference>
<dbReference type="InterPro" id="IPR050834">
    <property type="entry name" value="Glycosyltransf_2"/>
</dbReference>
<dbReference type="PANTHER" id="PTHR43685">
    <property type="entry name" value="GLYCOSYLTRANSFERASE"/>
    <property type="match status" value="1"/>
</dbReference>
<dbReference type="PROSITE" id="PS50005">
    <property type="entry name" value="TPR"/>
    <property type="match status" value="1"/>
</dbReference>